<gene>
    <name evidence="3" type="ORF">V565_169540</name>
</gene>
<accession>A0A074RJR8</accession>
<evidence type="ECO:0000313" key="3">
    <source>
        <dbReference type="EMBL" id="KEP47064.1"/>
    </source>
</evidence>
<dbReference type="PANTHER" id="PTHR38248">
    <property type="entry name" value="FUNK1 6"/>
    <property type="match status" value="1"/>
</dbReference>
<dbReference type="SUPFAM" id="SSF56112">
    <property type="entry name" value="Protein kinase-like (PK-like)"/>
    <property type="match status" value="1"/>
</dbReference>
<feature type="compositionally biased region" description="Polar residues" evidence="1">
    <location>
        <begin position="382"/>
        <end position="392"/>
    </location>
</feature>
<keyword evidence="3" id="KW-0418">Kinase</keyword>
<dbReference type="OrthoDB" id="2747778at2759"/>
<feature type="domain" description="Fungal-type protein kinase" evidence="2">
    <location>
        <begin position="2"/>
        <end position="323"/>
    </location>
</feature>
<sequence>MDVAKDGEAFTRAFASLLMLDRIDEGYDPAFTFERDDAGRLVYYIDLPEAAFSKASSKSAPIVRNGRTRRFKVTEILCHRESICGRATIVLRIREELETEGQDPKEYALKMIWRDPERGSEGEILGQVHGRFGLSQSIWYCDVSMPGKCQCAVTEDEWCPSCVDQTVQVKGLHVCDKLRDINIVVPLEDEGEEQVEHVDTTKCRPTTHVRPLRTYSYIVMESVGVPLWQAETPRRFLTAVLDAILGYWGAFNMGIMHRDISDGNVLMLTDDPMFTRREWLEPRVVDLRIQDPTLMKSEEKLRAILEEIGHRDPTGMLSDFDLYAMHSSVANLLTSSTGIPGTTDTGPAHSSRRRPEGEAPSEPNSKRRKTNSRVAAPVLSDPVSTQEQNQITGEELEIHSQRIKRRLIDFRTGTPAFMSVCVLNIDAGTPYHHHFFDDLESFFWLLLWCTAAHLDEGKRHPTPAAQDTLNDLNQEKLKSMRTWKRAFLADAAYPQDTARTLENFRNEWASDPLVSSVIINMGVFLSEFARPENRERLQGSPDEAFSQVVTIFLDALGPNK</sequence>
<feature type="region of interest" description="Disordered" evidence="1">
    <location>
        <begin position="334"/>
        <end position="394"/>
    </location>
</feature>
<dbReference type="InterPro" id="IPR040976">
    <property type="entry name" value="Pkinase_fungal"/>
</dbReference>
<comment type="caution">
    <text evidence="3">The sequence shown here is derived from an EMBL/GenBank/DDBJ whole genome shotgun (WGS) entry which is preliminary data.</text>
</comment>
<name>A0A074RJR8_9AGAM</name>
<dbReference type="Proteomes" id="UP000027456">
    <property type="component" value="Unassembled WGS sequence"/>
</dbReference>
<keyword evidence="3" id="KW-0808">Transferase</keyword>
<dbReference type="EMBL" id="AZST01000851">
    <property type="protein sequence ID" value="KEP47064.1"/>
    <property type="molecule type" value="Genomic_DNA"/>
</dbReference>
<dbReference type="GO" id="GO:0016301">
    <property type="term" value="F:kinase activity"/>
    <property type="evidence" value="ECO:0007669"/>
    <property type="project" value="UniProtKB-KW"/>
</dbReference>
<protein>
    <submittedName>
        <fullName evidence="3">Putative kinase domain protein</fullName>
    </submittedName>
</protein>
<dbReference type="HOGENOM" id="CLU_009217_0_0_1"/>
<dbReference type="AlphaFoldDB" id="A0A074RJR8"/>
<evidence type="ECO:0000313" key="4">
    <source>
        <dbReference type="Proteomes" id="UP000027456"/>
    </source>
</evidence>
<dbReference type="PANTHER" id="PTHR38248:SF2">
    <property type="entry name" value="FUNK1 11"/>
    <property type="match status" value="1"/>
</dbReference>
<feature type="compositionally biased region" description="Polar residues" evidence="1">
    <location>
        <begin position="334"/>
        <end position="345"/>
    </location>
</feature>
<dbReference type="InterPro" id="IPR011009">
    <property type="entry name" value="Kinase-like_dom_sf"/>
</dbReference>
<organism evidence="3 4">
    <name type="scientific">Rhizoctonia solani 123E</name>
    <dbReference type="NCBI Taxonomy" id="1423351"/>
    <lineage>
        <taxon>Eukaryota</taxon>
        <taxon>Fungi</taxon>
        <taxon>Dikarya</taxon>
        <taxon>Basidiomycota</taxon>
        <taxon>Agaricomycotina</taxon>
        <taxon>Agaricomycetes</taxon>
        <taxon>Cantharellales</taxon>
        <taxon>Ceratobasidiaceae</taxon>
        <taxon>Rhizoctonia</taxon>
    </lineage>
</organism>
<dbReference type="Pfam" id="PF17667">
    <property type="entry name" value="Pkinase_fungal"/>
    <property type="match status" value="2"/>
</dbReference>
<reference evidence="3 4" key="1">
    <citation type="submission" date="2013-12" db="EMBL/GenBank/DDBJ databases">
        <authorList>
            <person name="Cubeta M."/>
            <person name="Pakala S."/>
            <person name="Fedorova N."/>
            <person name="Thomas E."/>
            <person name="Dean R."/>
            <person name="Jabaji S."/>
            <person name="Neate S."/>
            <person name="Toda T."/>
            <person name="Tavantzis S."/>
            <person name="Vilgalys R."/>
            <person name="Bharathan N."/>
            <person name="Pakala S."/>
            <person name="Losada L.S."/>
            <person name="Zafar N."/>
            <person name="Nierman W."/>
        </authorList>
    </citation>
    <scope>NUCLEOTIDE SEQUENCE [LARGE SCALE GENOMIC DNA]</scope>
    <source>
        <strain evidence="3 4">123E</strain>
    </source>
</reference>
<feature type="domain" description="Fungal-type protein kinase" evidence="2">
    <location>
        <begin position="408"/>
        <end position="449"/>
    </location>
</feature>
<keyword evidence="4" id="KW-1185">Reference proteome</keyword>
<evidence type="ECO:0000259" key="2">
    <source>
        <dbReference type="Pfam" id="PF17667"/>
    </source>
</evidence>
<proteinExistence type="predicted"/>
<evidence type="ECO:0000256" key="1">
    <source>
        <dbReference type="SAM" id="MobiDB-lite"/>
    </source>
</evidence>